<keyword evidence="2" id="KW-1185">Reference proteome</keyword>
<dbReference type="EMBL" id="JAUSUW010000005">
    <property type="protein sequence ID" value="MDQ0421108.1"/>
    <property type="molecule type" value="Genomic_DNA"/>
</dbReference>
<evidence type="ECO:0000313" key="1">
    <source>
        <dbReference type="EMBL" id="MDQ0421108.1"/>
    </source>
</evidence>
<sequence length="71" mass="8123">MVTKSDLTADEWHWLERLGKKSALSITTAMFNRLKTLGLAEETLGGVGLSRDGRRIFEDHRRQALQRRNLA</sequence>
<organism evidence="1 2">
    <name type="scientific">Peteryoungia aggregata LMG 23059</name>
    <dbReference type="NCBI Taxonomy" id="1368425"/>
    <lineage>
        <taxon>Bacteria</taxon>
        <taxon>Pseudomonadati</taxon>
        <taxon>Pseudomonadota</taxon>
        <taxon>Alphaproteobacteria</taxon>
        <taxon>Hyphomicrobiales</taxon>
        <taxon>Rhizobiaceae</taxon>
        <taxon>Peteryoungia</taxon>
    </lineage>
</organism>
<reference evidence="1 2" key="1">
    <citation type="submission" date="2023-07" db="EMBL/GenBank/DDBJ databases">
        <title>Genomic Encyclopedia of Type Strains, Phase IV (KMG-IV): sequencing the most valuable type-strain genomes for metagenomic binning, comparative biology and taxonomic classification.</title>
        <authorList>
            <person name="Goeker M."/>
        </authorList>
    </citation>
    <scope>NUCLEOTIDE SEQUENCE [LARGE SCALE GENOMIC DNA]</scope>
    <source>
        <strain evidence="1 2">DSM 1111</strain>
    </source>
</reference>
<gene>
    <name evidence="1" type="ORF">J2045_002135</name>
</gene>
<accession>A0ABU0G743</accession>
<name>A0ABU0G743_9HYPH</name>
<dbReference type="Proteomes" id="UP001238496">
    <property type="component" value="Unassembled WGS sequence"/>
</dbReference>
<protein>
    <submittedName>
        <fullName evidence="1">Mn-dependent DtxR family transcriptional regulator</fullName>
    </submittedName>
</protein>
<dbReference type="RefSeq" id="WP_307372482.1">
    <property type="nucleotide sequence ID" value="NZ_JAUSUW010000005.1"/>
</dbReference>
<evidence type="ECO:0000313" key="2">
    <source>
        <dbReference type="Proteomes" id="UP001238496"/>
    </source>
</evidence>
<proteinExistence type="predicted"/>
<comment type="caution">
    <text evidence="1">The sequence shown here is derived from an EMBL/GenBank/DDBJ whole genome shotgun (WGS) entry which is preliminary data.</text>
</comment>